<name>A0A2S5G640_9BACL</name>
<evidence type="ECO:0000256" key="3">
    <source>
        <dbReference type="ARBA" id="ARBA00022692"/>
    </source>
</evidence>
<organism evidence="8 9">
    <name type="scientific">Jeotgalibacillus proteolyticus</name>
    <dbReference type="NCBI Taxonomy" id="2082395"/>
    <lineage>
        <taxon>Bacteria</taxon>
        <taxon>Bacillati</taxon>
        <taxon>Bacillota</taxon>
        <taxon>Bacilli</taxon>
        <taxon>Bacillales</taxon>
        <taxon>Caryophanaceae</taxon>
        <taxon>Jeotgalibacillus</taxon>
    </lineage>
</organism>
<dbReference type="GO" id="GO:0005886">
    <property type="term" value="C:plasma membrane"/>
    <property type="evidence" value="ECO:0007669"/>
    <property type="project" value="UniProtKB-SubCell"/>
</dbReference>
<reference evidence="8 9" key="1">
    <citation type="submission" date="2018-02" db="EMBL/GenBank/DDBJ databases">
        <title>Jeotgalibacillus proteolyticum sp. nov. a protease producing bacterium isolated from ocean sediments of Laizhou Bay.</title>
        <authorList>
            <person name="Li Y."/>
        </authorList>
    </citation>
    <scope>NUCLEOTIDE SEQUENCE [LARGE SCALE GENOMIC DNA]</scope>
    <source>
        <strain evidence="8 9">22-7</strain>
    </source>
</reference>
<comment type="caution">
    <text evidence="8">The sequence shown here is derived from an EMBL/GenBank/DDBJ whole genome shotgun (WGS) entry which is preliminary data.</text>
</comment>
<evidence type="ECO:0000313" key="8">
    <source>
        <dbReference type="EMBL" id="PPA68458.1"/>
    </source>
</evidence>
<feature type="domain" description="Cardiolipin synthase N-terminal" evidence="7">
    <location>
        <begin position="18"/>
        <end position="60"/>
    </location>
</feature>
<comment type="subcellular location">
    <subcellularLocation>
        <location evidence="1">Cell membrane</location>
        <topology evidence="1">Multi-pass membrane protein</topology>
    </subcellularLocation>
</comment>
<keyword evidence="2" id="KW-1003">Cell membrane</keyword>
<gene>
    <name evidence="8" type="ORF">C4B60_20660</name>
</gene>
<evidence type="ECO:0000256" key="4">
    <source>
        <dbReference type="ARBA" id="ARBA00022989"/>
    </source>
</evidence>
<evidence type="ECO:0000256" key="1">
    <source>
        <dbReference type="ARBA" id="ARBA00004651"/>
    </source>
</evidence>
<sequence>MEITNIAVLAPLIVVSLLLTVVAIVDLIRRPETNGPKVVWALVILFLSTIGPILYFIFGRRDV</sequence>
<dbReference type="Pfam" id="PF13396">
    <property type="entry name" value="PLDc_N"/>
    <property type="match status" value="1"/>
</dbReference>
<evidence type="ECO:0000256" key="5">
    <source>
        <dbReference type="ARBA" id="ARBA00023136"/>
    </source>
</evidence>
<dbReference type="EMBL" id="PREZ01000012">
    <property type="protein sequence ID" value="PPA68458.1"/>
    <property type="molecule type" value="Genomic_DNA"/>
</dbReference>
<accession>A0A2S5G640</accession>
<keyword evidence="5 6" id="KW-0472">Membrane</keyword>
<dbReference type="RefSeq" id="WP_104059860.1">
    <property type="nucleotide sequence ID" value="NZ_PREZ01000012.1"/>
</dbReference>
<feature type="transmembrane region" description="Helical" evidence="6">
    <location>
        <begin position="39"/>
        <end position="58"/>
    </location>
</feature>
<proteinExistence type="predicted"/>
<feature type="transmembrane region" description="Helical" evidence="6">
    <location>
        <begin position="6"/>
        <end position="27"/>
    </location>
</feature>
<protein>
    <submittedName>
        <fullName evidence="8">Transcriptional regulator</fullName>
    </submittedName>
</protein>
<evidence type="ECO:0000259" key="7">
    <source>
        <dbReference type="Pfam" id="PF13396"/>
    </source>
</evidence>
<evidence type="ECO:0000313" key="9">
    <source>
        <dbReference type="Proteomes" id="UP000239047"/>
    </source>
</evidence>
<dbReference type="AlphaFoldDB" id="A0A2S5G640"/>
<keyword evidence="9" id="KW-1185">Reference proteome</keyword>
<keyword evidence="3 6" id="KW-0812">Transmembrane</keyword>
<evidence type="ECO:0000256" key="2">
    <source>
        <dbReference type="ARBA" id="ARBA00022475"/>
    </source>
</evidence>
<dbReference type="OrthoDB" id="3243324at2"/>
<evidence type="ECO:0000256" key="6">
    <source>
        <dbReference type="SAM" id="Phobius"/>
    </source>
</evidence>
<dbReference type="InterPro" id="IPR027379">
    <property type="entry name" value="CLS_N"/>
</dbReference>
<dbReference type="Proteomes" id="UP000239047">
    <property type="component" value="Unassembled WGS sequence"/>
</dbReference>
<keyword evidence="4 6" id="KW-1133">Transmembrane helix</keyword>